<evidence type="ECO:0000256" key="8">
    <source>
        <dbReference type="ARBA" id="ARBA00022989"/>
    </source>
</evidence>
<dbReference type="PROSITE" id="PS50176">
    <property type="entry name" value="ARM_REPEAT"/>
    <property type="match status" value="1"/>
</dbReference>
<evidence type="ECO:0000256" key="12">
    <source>
        <dbReference type="PROSITE-ProRule" id="PRU00259"/>
    </source>
</evidence>
<dbReference type="InterPro" id="IPR000225">
    <property type="entry name" value="Armadillo"/>
</dbReference>
<reference evidence="15 16" key="1">
    <citation type="journal article" date="2023" name="Hortic Res">
        <title>The complete reference genome for grapevine (Vitis vinifera L.) genetics and breeding.</title>
        <authorList>
            <person name="Shi X."/>
            <person name="Cao S."/>
            <person name="Wang X."/>
            <person name="Huang S."/>
            <person name="Wang Y."/>
            <person name="Liu Z."/>
            <person name="Liu W."/>
            <person name="Leng X."/>
            <person name="Peng Y."/>
            <person name="Wang N."/>
            <person name="Wang Y."/>
            <person name="Ma Z."/>
            <person name="Xu X."/>
            <person name="Zhang F."/>
            <person name="Xue H."/>
            <person name="Zhong H."/>
            <person name="Wang Y."/>
            <person name="Zhang K."/>
            <person name="Velt A."/>
            <person name="Avia K."/>
            <person name="Holtgrawe D."/>
            <person name="Grimplet J."/>
            <person name="Matus J.T."/>
            <person name="Ware D."/>
            <person name="Wu X."/>
            <person name="Wang H."/>
            <person name="Liu C."/>
            <person name="Fang Y."/>
            <person name="Rustenholz C."/>
            <person name="Cheng Z."/>
            <person name="Xiao H."/>
            <person name="Zhou Y."/>
        </authorList>
    </citation>
    <scope>NUCLEOTIDE SEQUENCE [LARGE SCALE GENOMIC DNA]</scope>
    <source>
        <strain evidence="16">cv. Pinot noir / PN40024</strain>
        <tissue evidence="15">Leaf</tissue>
    </source>
</reference>
<dbReference type="PROSITE" id="PS51450">
    <property type="entry name" value="LRR"/>
    <property type="match status" value="1"/>
</dbReference>
<evidence type="ECO:0000256" key="11">
    <source>
        <dbReference type="ARBA" id="ARBA00023180"/>
    </source>
</evidence>
<dbReference type="InterPro" id="IPR046956">
    <property type="entry name" value="RLP23-like"/>
</dbReference>
<keyword evidence="6" id="KW-0732">Signal</keyword>
<evidence type="ECO:0000256" key="9">
    <source>
        <dbReference type="ARBA" id="ARBA00023136"/>
    </source>
</evidence>
<keyword evidence="7" id="KW-0677">Repeat</keyword>
<evidence type="ECO:0000256" key="4">
    <source>
        <dbReference type="ARBA" id="ARBA00022614"/>
    </source>
</evidence>
<name>A0ABY9CLT2_VITVI</name>
<feature type="transmembrane region" description="Helical" evidence="13">
    <location>
        <begin position="290"/>
        <end position="310"/>
    </location>
</feature>
<dbReference type="InterPro" id="IPR032675">
    <property type="entry name" value="LRR_dom_sf"/>
</dbReference>
<evidence type="ECO:0000259" key="14">
    <source>
        <dbReference type="Pfam" id="PF23598"/>
    </source>
</evidence>
<keyword evidence="3" id="KW-1003">Cell membrane</keyword>
<dbReference type="Proteomes" id="UP001227230">
    <property type="component" value="Chromosome 9"/>
</dbReference>
<keyword evidence="9 13" id="KW-0472">Membrane</keyword>
<dbReference type="SUPFAM" id="SSF52047">
    <property type="entry name" value="RNI-like"/>
    <property type="match status" value="2"/>
</dbReference>
<evidence type="ECO:0000256" key="2">
    <source>
        <dbReference type="ARBA" id="ARBA00009592"/>
    </source>
</evidence>
<dbReference type="Pfam" id="PF23598">
    <property type="entry name" value="LRR_14"/>
    <property type="match status" value="1"/>
</dbReference>
<dbReference type="SUPFAM" id="SSF52058">
    <property type="entry name" value="L domain-like"/>
    <property type="match status" value="2"/>
</dbReference>
<evidence type="ECO:0000256" key="1">
    <source>
        <dbReference type="ARBA" id="ARBA00004251"/>
    </source>
</evidence>
<feature type="repeat" description="ARM" evidence="12">
    <location>
        <begin position="557"/>
        <end position="586"/>
    </location>
</feature>
<dbReference type="PANTHER" id="PTHR48063:SF16">
    <property type="entry name" value="LRR RECEPTOR-LIKE SERINE_THREONINE-PROTEIN KINASE GSO1"/>
    <property type="match status" value="1"/>
</dbReference>
<keyword evidence="16" id="KW-1185">Reference proteome</keyword>
<dbReference type="PRINTS" id="PR00019">
    <property type="entry name" value="LEURICHRPT"/>
</dbReference>
<proteinExistence type="inferred from homology"/>
<keyword evidence="5 13" id="KW-0812">Transmembrane</keyword>
<dbReference type="SMART" id="SM00365">
    <property type="entry name" value="LRR_SD22"/>
    <property type="match status" value="9"/>
</dbReference>
<evidence type="ECO:0000313" key="16">
    <source>
        <dbReference type="Proteomes" id="UP001227230"/>
    </source>
</evidence>
<keyword evidence="8 13" id="KW-1133">Transmembrane helix</keyword>
<comment type="similarity">
    <text evidence="2">Belongs to the RLP family.</text>
</comment>
<evidence type="ECO:0000256" key="13">
    <source>
        <dbReference type="SAM" id="Phobius"/>
    </source>
</evidence>
<dbReference type="InterPro" id="IPR055414">
    <property type="entry name" value="LRR_R13L4/SHOC2-like"/>
</dbReference>
<feature type="transmembrane region" description="Helical" evidence="13">
    <location>
        <begin position="1157"/>
        <end position="1177"/>
    </location>
</feature>
<sequence>MIPKLLGQLQLLQSLHLNDNKLSGELPSSFQNLSSLELLDLSSNQLSGKVPSWIGTAFINLVILNLRSNVFFGRLPSRLSKLSSLHVLDLAQNNLIGKIPITLVELKAMAQEHNMDMYSLYHTGSSSWYEERLIVITKGQSLKYTRTLSLVVSIDLSDNNLSGEFPEVITKLSGLEFLNLSMNHIIGQIPESISMLCQLSSLDLSSNKLSGTISSSMSLLTFLSYLNFSNNNFFGKIPFIGQMSTFTESAFAENPNLCGTPLVTKCQDEDLDKRQSALENKIDGSYVDKWFYLSIGLGFAMGILVPYFVLAIRRSCGVIPPNLGNLSRLQYLDLSSQYGNGLSTDNFGWMIGLISLKHLKMNQVDLSFVRSNWVDVLNKLPFLTELHLSDCRLSGSVSPASVVNFTMLSVISMSWNYLDSTILELLVNISSLTFIDLSYNSLNSVPLGLNQLPNLQYLNLYGNGNLTGNCSQQLREGWKKIEVLILASNNFHGSIPDSIGSFCNLKYLDLGHNNLTGSLPQFLEGMENCSSKSYLPYLTNLILPNNQLVGKLAEWLGLLENLVELDLSYNKFEGLIPASLGALSNLESLKLNNNSLQGPIPATLGSLQHLTDMWLGTNQLNGTLPDSFGQLSELLYLEVSFNSLTGILSAEHFSKLSKLKHLYMQSNSGFNLNVNSSWVPPFQIWDLDFGSCSLGPSFPAWLQSQKELVSLDFSNTSISSPIPNWFWNLSSNLDFLNLSLNHLHGQLPNPLNVSQDALIDFSSNLFEGPIPLPTKTIESLDFSNNNFSGPIPPSIGESIPSLRVLSLSGNQITGVIPASIGDIRGLDIIHLSWNSLTGSILLTIINCSSLRVLDLGNNDLSGRIPEQMGQLKWLQSLHMENNNLSGGLPLSFQNLSSLETLDLSYNRLSGNIPTWIGAAFMGLKILNLRSTGFSGSLPSELSYLRSLHVLDLSQNNLTGSIPPTLGGLKAMAQEKNINQFVLYGSFQGRRYGGQYYEESLVVNMKGQRLEYTRTLSLVTSIDLSDNNLSGEFPEAITELFGLVALNLSRNHITGQIPESISRLKELLSLDLSSNKLFGTIPSSMASLSFLGSLNLSNNNFSGKIPFTGQMTTFDELAFDGNPGLCGAPLVEKCQDEDSDKEHSTGTDENDNHFIDRWFYLSVGLGFAAGILVPYFVLVSRKSWCDAYWNIVDEIIDKTFWLRRRRRRAATYTRSHGRPQ</sequence>
<organism evidence="15 16">
    <name type="scientific">Vitis vinifera</name>
    <name type="common">Grape</name>
    <dbReference type="NCBI Taxonomy" id="29760"/>
    <lineage>
        <taxon>Eukaryota</taxon>
        <taxon>Viridiplantae</taxon>
        <taxon>Streptophyta</taxon>
        <taxon>Embryophyta</taxon>
        <taxon>Tracheophyta</taxon>
        <taxon>Spermatophyta</taxon>
        <taxon>Magnoliopsida</taxon>
        <taxon>eudicotyledons</taxon>
        <taxon>Gunneridae</taxon>
        <taxon>Pentapetalae</taxon>
        <taxon>rosids</taxon>
        <taxon>Vitales</taxon>
        <taxon>Vitaceae</taxon>
        <taxon>Viteae</taxon>
        <taxon>Vitis</taxon>
    </lineage>
</organism>
<accession>A0ABY9CLT2</accession>
<dbReference type="EMBL" id="CP126656">
    <property type="protein sequence ID" value="WJZ95573.1"/>
    <property type="molecule type" value="Genomic_DNA"/>
</dbReference>
<evidence type="ECO:0000256" key="3">
    <source>
        <dbReference type="ARBA" id="ARBA00022475"/>
    </source>
</evidence>
<protein>
    <recommendedName>
        <fullName evidence="14">Disease resistance R13L4/SHOC-2-like LRR domain-containing protein</fullName>
    </recommendedName>
</protein>
<gene>
    <name evidence="15" type="ORF">VitviT2T_014335</name>
</gene>
<dbReference type="Pfam" id="PF00560">
    <property type="entry name" value="LRR_1"/>
    <property type="match status" value="11"/>
</dbReference>
<evidence type="ECO:0000313" key="15">
    <source>
        <dbReference type="EMBL" id="WJZ95573.1"/>
    </source>
</evidence>
<dbReference type="Pfam" id="PF13855">
    <property type="entry name" value="LRR_8"/>
    <property type="match status" value="2"/>
</dbReference>
<feature type="domain" description="Disease resistance R13L4/SHOC-2-like LRR" evidence="14">
    <location>
        <begin position="535"/>
        <end position="712"/>
    </location>
</feature>
<dbReference type="PANTHER" id="PTHR48063">
    <property type="entry name" value="LRR RECEPTOR-LIKE KINASE"/>
    <property type="match status" value="1"/>
</dbReference>
<keyword evidence="10" id="KW-0675">Receptor</keyword>
<dbReference type="Gene3D" id="3.80.10.10">
    <property type="entry name" value="Ribonuclease Inhibitor"/>
    <property type="match status" value="6"/>
</dbReference>
<evidence type="ECO:0000256" key="6">
    <source>
        <dbReference type="ARBA" id="ARBA00022729"/>
    </source>
</evidence>
<dbReference type="InterPro" id="IPR001611">
    <property type="entry name" value="Leu-rich_rpt"/>
</dbReference>
<dbReference type="SMART" id="SM00369">
    <property type="entry name" value="LRR_TYP"/>
    <property type="match status" value="16"/>
</dbReference>
<comment type="subcellular location">
    <subcellularLocation>
        <location evidence="1">Cell membrane</location>
        <topology evidence="1">Single-pass type I membrane protein</topology>
    </subcellularLocation>
</comment>
<keyword evidence="4" id="KW-0433">Leucine-rich repeat</keyword>
<evidence type="ECO:0000256" key="10">
    <source>
        <dbReference type="ARBA" id="ARBA00023170"/>
    </source>
</evidence>
<evidence type="ECO:0000256" key="7">
    <source>
        <dbReference type="ARBA" id="ARBA00022737"/>
    </source>
</evidence>
<keyword evidence="11" id="KW-0325">Glycoprotein</keyword>
<dbReference type="InterPro" id="IPR003591">
    <property type="entry name" value="Leu-rich_rpt_typical-subtyp"/>
</dbReference>
<evidence type="ECO:0000256" key="5">
    <source>
        <dbReference type="ARBA" id="ARBA00022692"/>
    </source>
</evidence>